<gene>
    <name evidence="2" type="ORF">AJ80_07703</name>
</gene>
<evidence type="ECO:0000313" key="2">
    <source>
        <dbReference type="EMBL" id="PGH09427.1"/>
    </source>
</evidence>
<evidence type="ECO:0000256" key="1">
    <source>
        <dbReference type="SAM" id="MobiDB-lite"/>
    </source>
</evidence>
<name>A0A2B7XLI9_POLH7</name>
<dbReference type="AlphaFoldDB" id="A0A2B7XLI9"/>
<proteinExistence type="predicted"/>
<dbReference type="EMBL" id="PDNA01000153">
    <property type="protein sequence ID" value="PGH09427.1"/>
    <property type="molecule type" value="Genomic_DNA"/>
</dbReference>
<evidence type="ECO:0000313" key="3">
    <source>
        <dbReference type="Proteomes" id="UP000224634"/>
    </source>
</evidence>
<protein>
    <submittedName>
        <fullName evidence="2">Uncharacterized protein</fullName>
    </submittedName>
</protein>
<feature type="compositionally biased region" description="Polar residues" evidence="1">
    <location>
        <begin position="32"/>
        <end position="87"/>
    </location>
</feature>
<dbReference type="Proteomes" id="UP000224634">
    <property type="component" value="Unassembled WGS sequence"/>
</dbReference>
<sequence>MAGLPQAAQHGHVFAQCQGLPSTHNGDDSPHAMQTFNQQQPGMQFPPQSMPSSVNPMSSFQSRQSFVSMDQQQVRWDNELPNRTSLFPPSFPTIEFTKGEANASSPTMPRQSHPEATESDDTF</sequence>
<reference evidence="2 3" key="1">
    <citation type="submission" date="2017-10" db="EMBL/GenBank/DDBJ databases">
        <title>Comparative genomics in systemic dimorphic fungi from Ajellomycetaceae.</title>
        <authorList>
            <person name="Munoz J.F."/>
            <person name="Mcewen J.G."/>
            <person name="Clay O.K."/>
            <person name="Cuomo C.A."/>
        </authorList>
    </citation>
    <scope>NUCLEOTIDE SEQUENCE [LARGE SCALE GENOMIC DNA]</scope>
    <source>
        <strain evidence="2 3">UAMH7299</strain>
    </source>
</reference>
<keyword evidence="3" id="KW-1185">Reference proteome</keyword>
<accession>A0A2B7XLI9</accession>
<comment type="caution">
    <text evidence="2">The sequence shown here is derived from an EMBL/GenBank/DDBJ whole genome shotgun (WGS) entry which is preliminary data.</text>
</comment>
<feature type="region of interest" description="Disordered" evidence="1">
    <location>
        <begin position="17"/>
        <end position="123"/>
    </location>
</feature>
<organism evidence="2 3">
    <name type="scientific">Polytolypa hystricis (strain UAMH7299)</name>
    <dbReference type="NCBI Taxonomy" id="1447883"/>
    <lineage>
        <taxon>Eukaryota</taxon>
        <taxon>Fungi</taxon>
        <taxon>Dikarya</taxon>
        <taxon>Ascomycota</taxon>
        <taxon>Pezizomycotina</taxon>
        <taxon>Eurotiomycetes</taxon>
        <taxon>Eurotiomycetidae</taxon>
        <taxon>Onygenales</taxon>
        <taxon>Onygenales incertae sedis</taxon>
        <taxon>Polytolypa</taxon>
    </lineage>
</organism>